<dbReference type="AlphaFoldDB" id="A0A8S9JJP7"/>
<organism evidence="1 2">
    <name type="scientific">Brassica cretica</name>
    <name type="common">Mustard</name>
    <dbReference type="NCBI Taxonomy" id="69181"/>
    <lineage>
        <taxon>Eukaryota</taxon>
        <taxon>Viridiplantae</taxon>
        <taxon>Streptophyta</taxon>
        <taxon>Embryophyta</taxon>
        <taxon>Tracheophyta</taxon>
        <taxon>Spermatophyta</taxon>
        <taxon>Magnoliopsida</taxon>
        <taxon>eudicotyledons</taxon>
        <taxon>Gunneridae</taxon>
        <taxon>Pentapetalae</taxon>
        <taxon>rosids</taxon>
        <taxon>malvids</taxon>
        <taxon>Brassicales</taxon>
        <taxon>Brassicaceae</taxon>
        <taxon>Brassiceae</taxon>
        <taxon>Brassica</taxon>
    </lineage>
</organism>
<reference evidence="1" key="1">
    <citation type="submission" date="2019-12" db="EMBL/GenBank/DDBJ databases">
        <title>Genome sequencing and annotation of Brassica cretica.</title>
        <authorList>
            <person name="Studholme D.J."/>
            <person name="Sarris P.F."/>
        </authorList>
    </citation>
    <scope>NUCLEOTIDE SEQUENCE</scope>
    <source>
        <strain evidence="1">PFS-001/15</strain>
        <tissue evidence="1">Leaf</tissue>
    </source>
</reference>
<protein>
    <submittedName>
        <fullName evidence="1">Uncharacterized protein</fullName>
    </submittedName>
</protein>
<comment type="caution">
    <text evidence="1">The sequence shown here is derived from an EMBL/GenBank/DDBJ whole genome shotgun (WGS) entry which is preliminary data.</text>
</comment>
<sequence length="181" mass="20436">MAVENPTMQRALNERRVALGMPIRNPEDADLDRSQPSTTTDYFDNIAPGKTDMHGLVMGSSKDICSLFDSYLPNDEAIFSSREFRPPEKLEMANLLSDEPTTNSIMPKVKMFEADQRRLFSQFEVQEFCDNLVEGVVKALKDVSKIQKKSTTTHAPVAKPSLFINEKPKESDLVFDDEDTN</sequence>
<evidence type="ECO:0000313" key="2">
    <source>
        <dbReference type="Proteomes" id="UP000712281"/>
    </source>
</evidence>
<proteinExistence type="predicted"/>
<accession>A0A8S9JJP7</accession>
<gene>
    <name evidence="1" type="ORF">F2Q68_00006554</name>
</gene>
<dbReference type="EMBL" id="QGKW02001660">
    <property type="protein sequence ID" value="KAF2581716.1"/>
    <property type="molecule type" value="Genomic_DNA"/>
</dbReference>
<name>A0A8S9JJP7_BRACR</name>
<evidence type="ECO:0000313" key="1">
    <source>
        <dbReference type="EMBL" id="KAF2581716.1"/>
    </source>
</evidence>
<dbReference type="Proteomes" id="UP000712281">
    <property type="component" value="Unassembled WGS sequence"/>
</dbReference>